<dbReference type="AlphaFoldDB" id="A0A1B7KUD2"/>
<dbReference type="PANTHER" id="PTHR43539:SF89">
    <property type="entry name" value="NAD(P)-BINDING DOMAIN-CONTAINING PROTEIN"/>
    <property type="match status" value="1"/>
</dbReference>
<dbReference type="PANTHER" id="PTHR43539">
    <property type="entry name" value="FLAVIN-BINDING MONOOXYGENASE-LIKE PROTEIN (AFU_ORTHOLOGUE AFUA_4G09220)"/>
    <property type="match status" value="1"/>
</dbReference>
<sequence>MKPFFLIVGAGPAGIGMGILLKQLGVENLGILERDRIGSSFRQWTKEMRFITPLFTGQGFGALDLNAISPTTSPAYTLRKERLSGEDYALYLDLLAEYYDLPVREGVNVTEVMKRGDRFLLKTNEGDYEADAVIWATGEFQFPNARPFPGAEHALHNRYVDSWSKFERGHYVVIGGYESGIDAAVNLVAYGNEVTVISAKELNGEKEADPSLSLAPYMWERLRTAEQTKRLTIIEKTKVEKMEKEKNGYTLFLSNGEQMVTQTKPILATGFRSGAEQIRLLFEWGENGKPKLTVHDESTITPNLFLIGPSVAHNQAIFCFIYKFRQRFAVVAKQLVDCFGLSHEEDVFTHYANNQMYLTDLSCCEVKCEC</sequence>
<accession>A0A1B7KUD2</accession>
<dbReference type="Proteomes" id="UP000078290">
    <property type="component" value="Unassembled WGS sequence"/>
</dbReference>
<comment type="caution">
    <text evidence="2">The sequence shown here is derived from an EMBL/GenBank/DDBJ whole genome shotgun (WGS) entry which is preliminary data.</text>
</comment>
<evidence type="ECO:0000313" key="2">
    <source>
        <dbReference type="EMBL" id="OAT73667.1"/>
    </source>
</evidence>
<dbReference type="Gene3D" id="3.50.50.60">
    <property type="entry name" value="FAD/NAD(P)-binding domain"/>
    <property type="match status" value="2"/>
</dbReference>
<dbReference type="PRINTS" id="PR00469">
    <property type="entry name" value="PNDRDTASEII"/>
</dbReference>
<dbReference type="InterPro" id="IPR050982">
    <property type="entry name" value="Auxin_biosynth/cation_transpt"/>
</dbReference>
<name>A0A1B7KUD2_PARTM</name>
<dbReference type="OrthoDB" id="178899at2"/>
<organism evidence="2 3">
    <name type="scientific">Parageobacillus thermoglucosidasius</name>
    <name type="common">Geobacillus thermoglucosidasius</name>
    <dbReference type="NCBI Taxonomy" id="1426"/>
    <lineage>
        <taxon>Bacteria</taxon>
        <taxon>Bacillati</taxon>
        <taxon>Bacillota</taxon>
        <taxon>Bacilli</taxon>
        <taxon>Bacillales</taxon>
        <taxon>Anoxybacillaceae</taxon>
        <taxon>Parageobacillus</taxon>
    </lineage>
</organism>
<dbReference type="RefSeq" id="WP_064550780.1">
    <property type="nucleotide sequence ID" value="NZ_LXMA01000011.1"/>
</dbReference>
<dbReference type="GO" id="GO:0004497">
    <property type="term" value="F:monooxygenase activity"/>
    <property type="evidence" value="ECO:0007669"/>
    <property type="project" value="TreeGrafter"/>
</dbReference>
<reference evidence="3" key="1">
    <citation type="submission" date="2016-05" db="EMBL/GenBank/DDBJ databases">
        <authorList>
            <person name="Wang W."/>
            <person name="Zhu L."/>
        </authorList>
    </citation>
    <scope>NUCLEOTIDE SEQUENCE [LARGE SCALE GENOMIC DNA]</scope>
    <source>
        <strain evidence="3">W-2</strain>
    </source>
</reference>
<proteinExistence type="predicted"/>
<dbReference type="InterPro" id="IPR036188">
    <property type="entry name" value="FAD/NAD-bd_sf"/>
</dbReference>
<keyword evidence="1" id="KW-0560">Oxidoreductase</keyword>
<dbReference type="GO" id="GO:0050660">
    <property type="term" value="F:flavin adenine dinucleotide binding"/>
    <property type="evidence" value="ECO:0007669"/>
    <property type="project" value="TreeGrafter"/>
</dbReference>
<dbReference type="EMBL" id="LXMA01000011">
    <property type="protein sequence ID" value="OAT73667.1"/>
    <property type="molecule type" value="Genomic_DNA"/>
</dbReference>
<evidence type="ECO:0000256" key="1">
    <source>
        <dbReference type="ARBA" id="ARBA00023002"/>
    </source>
</evidence>
<protein>
    <submittedName>
        <fullName evidence="2">NAD-binding site protein</fullName>
    </submittedName>
</protein>
<dbReference type="SUPFAM" id="SSF51905">
    <property type="entry name" value="FAD/NAD(P)-binding domain"/>
    <property type="match status" value="1"/>
</dbReference>
<evidence type="ECO:0000313" key="3">
    <source>
        <dbReference type="Proteomes" id="UP000078290"/>
    </source>
</evidence>
<gene>
    <name evidence="2" type="ORF">A7K69_18570</name>
</gene>
<dbReference type="Pfam" id="PF13738">
    <property type="entry name" value="Pyr_redox_3"/>
    <property type="match status" value="1"/>
</dbReference>